<dbReference type="Proteomes" id="UP001337655">
    <property type="component" value="Unassembled WGS sequence"/>
</dbReference>
<dbReference type="AlphaFoldDB" id="A0AAV9PAM0"/>
<dbReference type="RefSeq" id="XP_064659597.1">
    <property type="nucleotide sequence ID" value="XM_064802236.1"/>
</dbReference>
<name>A0AAV9PAM0_9PEZI</name>
<comment type="caution">
    <text evidence="2">The sequence shown here is derived from an EMBL/GenBank/DDBJ whole genome shotgun (WGS) entry which is preliminary data.</text>
</comment>
<gene>
    <name evidence="2" type="ORF">LTR77_004986</name>
</gene>
<feature type="domain" description="DSBA-like thioredoxin" evidence="1">
    <location>
        <begin position="6"/>
        <end position="215"/>
    </location>
</feature>
<dbReference type="PANTHER" id="PTHR13887:SF52">
    <property type="entry name" value="DSBA-LIKE THIOREDOXIN DOMAIN-CONTAINING PROTEIN"/>
    <property type="match status" value="1"/>
</dbReference>
<dbReference type="SUPFAM" id="SSF52833">
    <property type="entry name" value="Thioredoxin-like"/>
    <property type="match status" value="1"/>
</dbReference>
<dbReference type="Pfam" id="PF01323">
    <property type="entry name" value="DSBA"/>
    <property type="match status" value="1"/>
</dbReference>
<dbReference type="Gene3D" id="3.40.30.10">
    <property type="entry name" value="Glutaredoxin"/>
    <property type="match status" value="1"/>
</dbReference>
<sequence length="223" mass="25228">MGYEATIQFTLDTICPWTYLAKRRLETALSQLPASSPVTFTTLYKPYQLYPEASEAGEDKYAWYQRSRYPSDEQMKKYTVLMSAYGAAEGIDFKFGGLVANTLHAHRLIQHLQSTAGPDVADKVVRSLYKQYFEEERHPSSEETLMRAAMEAGVGEEDARRVVEDKEVGLQETKEGLREAVGNQVDSVPRVVMEGRRRDIELEGAKTVEEYVTALNKIVKESS</sequence>
<organism evidence="2 3">
    <name type="scientific">Saxophila tyrrhenica</name>
    <dbReference type="NCBI Taxonomy" id="1690608"/>
    <lineage>
        <taxon>Eukaryota</taxon>
        <taxon>Fungi</taxon>
        <taxon>Dikarya</taxon>
        <taxon>Ascomycota</taxon>
        <taxon>Pezizomycotina</taxon>
        <taxon>Dothideomycetes</taxon>
        <taxon>Dothideomycetidae</taxon>
        <taxon>Mycosphaerellales</taxon>
        <taxon>Extremaceae</taxon>
        <taxon>Saxophila</taxon>
    </lineage>
</organism>
<evidence type="ECO:0000313" key="3">
    <source>
        <dbReference type="Proteomes" id="UP001337655"/>
    </source>
</evidence>
<dbReference type="EMBL" id="JAVRRT010000007">
    <property type="protein sequence ID" value="KAK5170399.1"/>
    <property type="molecule type" value="Genomic_DNA"/>
</dbReference>
<proteinExistence type="predicted"/>
<keyword evidence="3" id="KW-1185">Reference proteome</keyword>
<accession>A0AAV9PAM0</accession>
<dbReference type="PANTHER" id="PTHR13887">
    <property type="entry name" value="GLUTATHIONE S-TRANSFERASE KAPPA"/>
    <property type="match status" value="1"/>
</dbReference>
<dbReference type="InterPro" id="IPR036249">
    <property type="entry name" value="Thioredoxin-like_sf"/>
</dbReference>
<evidence type="ECO:0000259" key="1">
    <source>
        <dbReference type="Pfam" id="PF01323"/>
    </source>
</evidence>
<reference evidence="2 3" key="1">
    <citation type="submission" date="2023-08" db="EMBL/GenBank/DDBJ databases">
        <title>Black Yeasts Isolated from many extreme environments.</title>
        <authorList>
            <person name="Coleine C."/>
            <person name="Stajich J.E."/>
            <person name="Selbmann L."/>
        </authorList>
    </citation>
    <scope>NUCLEOTIDE SEQUENCE [LARGE SCALE GENOMIC DNA]</scope>
    <source>
        <strain evidence="2 3">CCFEE 5935</strain>
    </source>
</reference>
<protein>
    <recommendedName>
        <fullName evidence="1">DSBA-like thioredoxin domain-containing protein</fullName>
    </recommendedName>
</protein>
<dbReference type="InterPro" id="IPR001853">
    <property type="entry name" value="DSBA-like_thioredoxin_dom"/>
</dbReference>
<dbReference type="GeneID" id="89926330"/>
<evidence type="ECO:0000313" key="2">
    <source>
        <dbReference type="EMBL" id="KAK5170399.1"/>
    </source>
</evidence>
<dbReference type="GO" id="GO:0016491">
    <property type="term" value="F:oxidoreductase activity"/>
    <property type="evidence" value="ECO:0007669"/>
    <property type="project" value="InterPro"/>
</dbReference>